<dbReference type="AlphaFoldDB" id="A0A1I7CK94"/>
<keyword evidence="7" id="KW-1185">Reference proteome</keyword>
<organism evidence="6 7">
    <name type="scientific">Sedimentitalea nanhaiensis</name>
    <dbReference type="NCBI Taxonomy" id="999627"/>
    <lineage>
        <taxon>Bacteria</taxon>
        <taxon>Pseudomonadati</taxon>
        <taxon>Pseudomonadota</taxon>
        <taxon>Alphaproteobacteria</taxon>
        <taxon>Rhodobacterales</taxon>
        <taxon>Paracoccaceae</taxon>
        <taxon>Sedimentitalea</taxon>
    </lineage>
</organism>
<comment type="cofactor">
    <cofactor evidence="1">
        <name>Zn(2+)</name>
        <dbReference type="ChEBI" id="CHEBI:29105"/>
    </cofactor>
</comment>
<dbReference type="OrthoDB" id="9801445at2"/>
<evidence type="ECO:0000256" key="2">
    <source>
        <dbReference type="ARBA" id="ARBA00022723"/>
    </source>
</evidence>
<dbReference type="EMBL" id="FPAW01000017">
    <property type="protein sequence ID" value="SFT99836.1"/>
    <property type="molecule type" value="Genomic_DNA"/>
</dbReference>
<evidence type="ECO:0000256" key="1">
    <source>
        <dbReference type="ARBA" id="ARBA00001947"/>
    </source>
</evidence>
<reference evidence="6 7" key="1">
    <citation type="submission" date="2016-10" db="EMBL/GenBank/DDBJ databases">
        <authorList>
            <person name="de Groot N.N."/>
        </authorList>
    </citation>
    <scope>NUCLEOTIDE SEQUENCE [LARGE SCALE GENOMIC DNA]</scope>
    <source>
        <strain evidence="6 7">CGMCC 1.10959</strain>
    </source>
</reference>
<keyword evidence="2" id="KW-0479">Metal-binding</keyword>
<evidence type="ECO:0000313" key="6">
    <source>
        <dbReference type="EMBL" id="SFT99836.1"/>
    </source>
</evidence>
<name>A0A1I7CK94_9RHOB</name>
<gene>
    <name evidence="6" type="ORF">SAMN05216236_11756</name>
</gene>
<evidence type="ECO:0000313" key="7">
    <source>
        <dbReference type="Proteomes" id="UP000182466"/>
    </source>
</evidence>
<dbReference type="Gene3D" id="3.40.50.10310">
    <property type="entry name" value="Creatininase"/>
    <property type="match status" value="1"/>
</dbReference>
<dbReference type="InterPro" id="IPR024087">
    <property type="entry name" value="Creatininase-like_sf"/>
</dbReference>
<keyword evidence="3 6" id="KW-0378">Hydrolase</keyword>
<dbReference type="STRING" id="999627.SAMN05216236_11756"/>
<dbReference type="SUPFAM" id="SSF102215">
    <property type="entry name" value="Creatininase"/>
    <property type="match status" value="1"/>
</dbReference>
<proteinExistence type="inferred from homology"/>
<dbReference type="InterPro" id="IPR003785">
    <property type="entry name" value="Creatininase/forma_Hydrolase"/>
</dbReference>
<comment type="similarity">
    <text evidence="5">Belongs to the creatininase superfamily.</text>
</comment>
<dbReference type="GO" id="GO:0046872">
    <property type="term" value="F:metal ion binding"/>
    <property type="evidence" value="ECO:0007669"/>
    <property type="project" value="UniProtKB-KW"/>
</dbReference>
<dbReference type="PANTHER" id="PTHR35005:SF1">
    <property type="entry name" value="2-AMINO-5-FORMYLAMINO-6-RIBOSYLAMINOPYRIMIDIN-4(3H)-ONE 5'-MONOPHOSPHATE DEFORMYLASE"/>
    <property type="match status" value="1"/>
</dbReference>
<dbReference type="GO" id="GO:0009231">
    <property type="term" value="P:riboflavin biosynthetic process"/>
    <property type="evidence" value="ECO:0007669"/>
    <property type="project" value="TreeGrafter"/>
</dbReference>
<evidence type="ECO:0000256" key="4">
    <source>
        <dbReference type="ARBA" id="ARBA00022833"/>
    </source>
</evidence>
<dbReference type="GO" id="GO:0016811">
    <property type="term" value="F:hydrolase activity, acting on carbon-nitrogen (but not peptide) bonds, in linear amides"/>
    <property type="evidence" value="ECO:0007669"/>
    <property type="project" value="TreeGrafter"/>
</dbReference>
<dbReference type="Pfam" id="PF02633">
    <property type="entry name" value="Creatininase"/>
    <property type="match status" value="1"/>
</dbReference>
<keyword evidence="4" id="KW-0862">Zinc</keyword>
<evidence type="ECO:0000256" key="5">
    <source>
        <dbReference type="ARBA" id="ARBA00024029"/>
    </source>
</evidence>
<protein>
    <submittedName>
        <fullName evidence="6">Creatinine amidohydrolase</fullName>
    </submittedName>
</protein>
<sequence length="261" mass="28104">MIWEQLVHTDFASIDRATPVVVNIAAIEQHGPHLPLDVDCRIGSHFCEQIELALRENVLVLPQIKVCCSKHHMNFSGTLSVSHTTLLAYLTDILNSVLAHGFRNVFILNSHGGNQAIGRVVIESLGPTFEAAGGLLGIASWWDVASTELTKINDSGPQGVGHACEFETSLMQHIDISSVRQAEIGSKAYASLRPWADGDLLRGPSVSLYRSMKSISGGSGVVGDPSFASPEKGQKISEIVVPKLVEILTDYRAAQPSQVEG</sequence>
<dbReference type="Proteomes" id="UP000182466">
    <property type="component" value="Unassembled WGS sequence"/>
</dbReference>
<dbReference type="RefSeq" id="WP_051372459.1">
    <property type="nucleotide sequence ID" value="NZ_FPAW01000017.1"/>
</dbReference>
<dbReference type="PANTHER" id="PTHR35005">
    <property type="entry name" value="3-DEHYDRO-SCYLLO-INOSOSE HYDROLASE"/>
    <property type="match status" value="1"/>
</dbReference>
<accession>A0A1I7CK94</accession>
<evidence type="ECO:0000256" key="3">
    <source>
        <dbReference type="ARBA" id="ARBA00022801"/>
    </source>
</evidence>